<evidence type="ECO:0000256" key="5">
    <source>
        <dbReference type="ARBA" id="ARBA00022741"/>
    </source>
</evidence>
<protein>
    <recommendedName>
        <fullName evidence="3">Polynucleotide 5'-hydroxyl-kinase GRC3</fullName>
    </recommendedName>
    <alternativeName>
        <fullName evidence="8">Polynucleotide 5'-hydroxyl-kinase NOL9</fullName>
    </alternativeName>
    <alternativeName>
        <fullName evidence="2">Polynucleotide 5'-hydroxyl-kinase grc3</fullName>
    </alternativeName>
</protein>
<feature type="domain" description="NOL9 N-terminal" evidence="11">
    <location>
        <begin position="168"/>
        <end position="235"/>
    </location>
</feature>
<keyword evidence="6" id="KW-0418">Kinase</keyword>
<gene>
    <name evidence="12" type="ORF">ARMOST_04412</name>
</gene>
<dbReference type="GO" id="GO:0051731">
    <property type="term" value="F:polynucleotide 5'-hydroxyl-kinase activity"/>
    <property type="evidence" value="ECO:0007669"/>
    <property type="project" value="InterPro"/>
</dbReference>
<dbReference type="InterPro" id="IPR045116">
    <property type="entry name" value="Clp1/Grc3"/>
</dbReference>
<evidence type="ECO:0000256" key="4">
    <source>
        <dbReference type="ARBA" id="ARBA00022679"/>
    </source>
</evidence>
<evidence type="ECO:0000256" key="1">
    <source>
        <dbReference type="ARBA" id="ARBA00011003"/>
    </source>
</evidence>
<evidence type="ECO:0000256" key="7">
    <source>
        <dbReference type="ARBA" id="ARBA00022840"/>
    </source>
</evidence>
<dbReference type="GO" id="GO:0005524">
    <property type="term" value="F:ATP binding"/>
    <property type="evidence" value="ECO:0007669"/>
    <property type="project" value="UniProtKB-KW"/>
</dbReference>
<proteinExistence type="inferred from homology"/>
<dbReference type="GO" id="GO:0000448">
    <property type="term" value="P:cleavage in ITS2 between 5.8S rRNA and LSU-rRNA of tricistronic rRNA transcript (SSU-rRNA, 5.8S rRNA, LSU-rRNA)"/>
    <property type="evidence" value="ECO:0007669"/>
    <property type="project" value="TreeGrafter"/>
</dbReference>
<dbReference type="PANTHER" id="PTHR12755:SF3">
    <property type="entry name" value="POLYNUCLEOTIDE 5'-HYDROXYL-KINASE NOL9"/>
    <property type="match status" value="1"/>
</dbReference>
<keyword evidence="4" id="KW-0808">Transferase</keyword>
<evidence type="ECO:0000313" key="13">
    <source>
        <dbReference type="Proteomes" id="UP000219338"/>
    </source>
</evidence>
<keyword evidence="5" id="KW-0547">Nucleotide-binding</keyword>
<dbReference type="EMBL" id="FUEG01000003">
    <property type="protein sequence ID" value="SJL01096.1"/>
    <property type="molecule type" value="Genomic_DNA"/>
</dbReference>
<name>A0A284QX95_ARMOS</name>
<feature type="compositionally biased region" description="Low complexity" evidence="9">
    <location>
        <begin position="1"/>
        <end position="14"/>
    </location>
</feature>
<dbReference type="InterPro" id="IPR057573">
    <property type="entry name" value="NOL9_N"/>
</dbReference>
<feature type="region of interest" description="Disordered" evidence="9">
    <location>
        <begin position="1"/>
        <end position="145"/>
    </location>
</feature>
<feature type="compositionally biased region" description="Acidic residues" evidence="9">
    <location>
        <begin position="92"/>
        <end position="101"/>
    </location>
</feature>
<evidence type="ECO:0000259" key="10">
    <source>
        <dbReference type="Pfam" id="PF16575"/>
    </source>
</evidence>
<dbReference type="InterPro" id="IPR032319">
    <property type="entry name" value="CLP1_P"/>
</dbReference>
<dbReference type="OMA" id="PEFAPMG"/>
<feature type="compositionally biased region" description="Basic residues" evidence="9">
    <location>
        <begin position="55"/>
        <end position="64"/>
    </location>
</feature>
<evidence type="ECO:0000256" key="8">
    <source>
        <dbReference type="ARBA" id="ARBA00071212"/>
    </source>
</evidence>
<comment type="similarity">
    <text evidence="1">Belongs to the Clp1 family. NOL9/GRC3 subfamily.</text>
</comment>
<organism evidence="12 13">
    <name type="scientific">Armillaria ostoyae</name>
    <name type="common">Armillaria root rot fungus</name>
    <dbReference type="NCBI Taxonomy" id="47428"/>
    <lineage>
        <taxon>Eukaryota</taxon>
        <taxon>Fungi</taxon>
        <taxon>Dikarya</taxon>
        <taxon>Basidiomycota</taxon>
        <taxon>Agaricomycotina</taxon>
        <taxon>Agaricomycetes</taxon>
        <taxon>Agaricomycetidae</taxon>
        <taxon>Agaricales</taxon>
        <taxon>Marasmiineae</taxon>
        <taxon>Physalacriaceae</taxon>
        <taxon>Armillaria</taxon>
    </lineage>
</organism>
<keyword evidence="7" id="KW-0067">ATP-binding</keyword>
<dbReference type="AlphaFoldDB" id="A0A284QX95"/>
<dbReference type="Proteomes" id="UP000219338">
    <property type="component" value="Unassembled WGS sequence"/>
</dbReference>
<evidence type="ECO:0000256" key="6">
    <source>
        <dbReference type="ARBA" id="ARBA00022777"/>
    </source>
</evidence>
<accession>A0A284QX95</accession>
<feature type="compositionally biased region" description="Basic and acidic residues" evidence="9">
    <location>
        <begin position="65"/>
        <end position="75"/>
    </location>
</feature>
<evidence type="ECO:0000259" key="11">
    <source>
        <dbReference type="Pfam" id="PF24419"/>
    </source>
</evidence>
<feature type="compositionally biased region" description="Pro residues" evidence="9">
    <location>
        <begin position="129"/>
        <end position="139"/>
    </location>
</feature>
<dbReference type="STRING" id="47428.A0A284QX95"/>
<evidence type="ECO:0000256" key="2">
    <source>
        <dbReference type="ARBA" id="ARBA00018706"/>
    </source>
</evidence>
<keyword evidence="13" id="KW-1185">Reference proteome</keyword>
<dbReference type="Pfam" id="PF16575">
    <property type="entry name" value="CLP1_P"/>
    <property type="match status" value="1"/>
</dbReference>
<dbReference type="InterPro" id="IPR027417">
    <property type="entry name" value="P-loop_NTPase"/>
</dbReference>
<evidence type="ECO:0000256" key="3">
    <source>
        <dbReference type="ARBA" id="ARBA00019824"/>
    </source>
</evidence>
<sequence>MLSAVAARKAAQAAKPEPEPTPSVLQEEPAPVPVEPSRSRPLSKRKPSSQSAPSSRKKKKKKNNDRRPEPSRYFEEPDPFQIQEDIIAIDSDTSDEGDTEQPEPVRRGWSPSAPLNDSSEEEDEGPTPISVPQPPPLPITPEETDTLSTFHPIRDQNTFILTPDELCFFELGEGAATLLALSLSDVICFLGAYKLSVLHGSITICGTTLHSPSPAYRVFAPRSSPLPVIAVESESRGGPSKTTSLASRFQPLLDNAGALIIIQELQTNISGLEVVCRAFDGVFSPYRRRDEGAFDFCVPGVHMVCRRTKHCEPFYVSSSWSSALSSVSPIQADASEVYVVEGPKKTGKSTFARTLVNQLLVRYQRVAYLECDVGQSEFTPGGMVALNIIESPVFGPPFTHPTLPIHAHYIGATTPKSSPSHYLSAIQSLVQTYRLDIQTPTDMGIEGDDDRTWDRIPLVVNTMGWTKGLGADLLQKIHAMVEPTQIFEFEAPIIDNSWPTRAPAHHLIKPIPSSNLYSAVDTRTLSIMSYFHAVFPSAINPDSFRQITAMKWNTSLPLCAKRPYEVDISTAVDQVILTGAGTEDVRPSEIQCVLNGALVGLVSCEPGSLDTPLDGIPYTQGALPPSTQSSSCYGLALIRSLSPSALHVLTPSPPASLHKARVLVKGEMELPIWGLLDFRTDKDEVAGVEKGKVPFLQWGKREGLGAEKRRVRRNLMRKGQM</sequence>
<dbReference type="PANTHER" id="PTHR12755">
    <property type="entry name" value="CLEAVAGE/POLYADENYLATION FACTOR IA SUBUNIT CLP1P"/>
    <property type="match status" value="1"/>
</dbReference>
<evidence type="ECO:0000256" key="9">
    <source>
        <dbReference type="SAM" id="MobiDB-lite"/>
    </source>
</evidence>
<dbReference type="GO" id="GO:0005634">
    <property type="term" value="C:nucleus"/>
    <property type="evidence" value="ECO:0007669"/>
    <property type="project" value="TreeGrafter"/>
</dbReference>
<reference evidence="13" key="1">
    <citation type="journal article" date="2017" name="Nat. Ecol. Evol.">
        <title>Genome expansion and lineage-specific genetic innovations in the forest pathogenic fungi Armillaria.</title>
        <authorList>
            <person name="Sipos G."/>
            <person name="Prasanna A.N."/>
            <person name="Walter M.C."/>
            <person name="O'Connor E."/>
            <person name="Balint B."/>
            <person name="Krizsan K."/>
            <person name="Kiss B."/>
            <person name="Hess J."/>
            <person name="Varga T."/>
            <person name="Slot J."/>
            <person name="Riley R."/>
            <person name="Boka B."/>
            <person name="Rigling D."/>
            <person name="Barry K."/>
            <person name="Lee J."/>
            <person name="Mihaltcheva S."/>
            <person name="LaButti K."/>
            <person name="Lipzen A."/>
            <person name="Waldron R."/>
            <person name="Moloney N.M."/>
            <person name="Sperisen C."/>
            <person name="Kredics L."/>
            <person name="Vagvoelgyi C."/>
            <person name="Patrignani A."/>
            <person name="Fitzpatrick D."/>
            <person name="Nagy I."/>
            <person name="Doyle S."/>
            <person name="Anderson J.B."/>
            <person name="Grigoriev I.V."/>
            <person name="Gueldener U."/>
            <person name="Muensterkoetter M."/>
            <person name="Nagy L.G."/>
        </authorList>
    </citation>
    <scope>NUCLEOTIDE SEQUENCE [LARGE SCALE GENOMIC DNA]</scope>
    <source>
        <strain evidence="13">C18/9</strain>
    </source>
</reference>
<dbReference type="OrthoDB" id="2405412at2759"/>
<dbReference type="Gene3D" id="3.40.50.300">
    <property type="entry name" value="P-loop containing nucleotide triphosphate hydrolases"/>
    <property type="match status" value="1"/>
</dbReference>
<evidence type="ECO:0000313" key="12">
    <source>
        <dbReference type="EMBL" id="SJL01096.1"/>
    </source>
</evidence>
<feature type="domain" description="Clp1 P-loop" evidence="10">
    <location>
        <begin position="342"/>
        <end position="532"/>
    </location>
</feature>
<dbReference type="Pfam" id="PF24419">
    <property type="entry name" value="Cupin_NOL9"/>
    <property type="match status" value="1"/>
</dbReference>